<feature type="region of interest" description="Disordered" evidence="1">
    <location>
        <begin position="176"/>
        <end position="231"/>
    </location>
</feature>
<feature type="transmembrane region" description="Helical" evidence="2">
    <location>
        <begin position="236"/>
        <end position="260"/>
    </location>
</feature>
<evidence type="ECO:0000256" key="1">
    <source>
        <dbReference type="SAM" id="MobiDB-lite"/>
    </source>
</evidence>
<sequence length="320" mass="33869">MSRNKGKLCYYPNGQMAPRDFPCDPDVEDSPCCDGRFGSACLSNKLCLGPYGTIARGSCTDKTWQSPSCAAFCVGGAFSGGGRDLSSCANSTSYCCDNSGGCCDSGYGRFEVPGENPQRIAYFATASNQFIALSSEPPPGSIPSTTSLSTSKALEQTASLTTTTVMKTASLSFKSHIKPNTETTTTSSDRKPSTETSTTVLANLTTNEPLPSQNHGPALSQQSQTPSADGPGLSTVASAAIGASVVLVLILLSVGSSWIWRRKKKGSTSESKTEAEEQQPPTTPWQYRAWAHPDPGMKELPTDFEPKEVDGTSQRTPELQ</sequence>
<evidence type="ECO:0000313" key="3">
    <source>
        <dbReference type="EMBL" id="KAK4187738.1"/>
    </source>
</evidence>
<name>A0AAN6WU77_9PEZI</name>
<reference evidence="3" key="1">
    <citation type="journal article" date="2023" name="Mol. Phylogenet. Evol.">
        <title>Genome-scale phylogeny and comparative genomics of the fungal order Sordariales.</title>
        <authorList>
            <person name="Hensen N."/>
            <person name="Bonometti L."/>
            <person name="Westerberg I."/>
            <person name="Brannstrom I.O."/>
            <person name="Guillou S."/>
            <person name="Cros-Aarteil S."/>
            <person name="Calhoun S."/>
            <person name="Haridas S."/>
            <person name="Kuo A."/>
            <person name="Mondo S."/>
            <person name="Pangilinan J."/>
            <person name="Riley R."/>
            <person name="LaButti K."/>
            <person name="Andreopoulos B."/>
            <person name="Lipzen A."/>
            <person name="Chen C."/>
            <person name="Yan M."/>
            <person name="Daum C."/>
            <person name="Ng V."/>
            <person name="Clum A."/>
            <person name="Steindorff A."/>
            <person name="Ohm R.A."/>
            <person name="Martin F."/>
            <person name="Silar P."/>
            <person name="Natvig D.O."/>
            <person name="Lalanne C."/>
            <person name="Gautier V."/>
            <person name="Ament-Velasquez S.L."/>
            <person name="Kruys A."/>
            <person name="Hutchinson M.I."/>
            <person name="Powell A.J."/>
            <person name="Barry K."/>
            <person name="Miller A.N."/>
            <person name="Grigoriev I.V."/>
            <person name="Debuchy R."/>
            <person name="Gladieux P."/>
            <person name="Hiltunen Thoren M."/>
            <person name="Johannesson H."/>
        </authorList>
    </citation>
    <scope>NUCLEOTIDE SEQUENCE</scope>
    <source>
        <strain evidence="3">PSN309</strain>
    </source>
</reference>
<dbReference type="Proteomes" id="UP001302126">
    <property type="component" value="Unassembled WGS sequence"/>
</dbReference>
<accession>A0AAN6WU77</accession>
<dbReference type="EMBL" id="MU864398">
    <property type="protein sequence ID" value="KAK4187738.1"/>
    <property type="molecule type" value="Genomic_DNA"/>
</dbReference>
<feature type="compositionally biased region" description="Polar residues" evidence="1">
    <location>
        <begin position="176"/>
        <end position="187"/>
    </location>
</feature>
<keyword evidence="2" id="KW-0812">Transmembrane</keyword>
<organism evidence="3 4">
    <name type="scientific">Podospora australis</name>
    <dbReference type="NCBI Taxonomy" id="1536484"/>
    <lineage>
        <taxon>Eukaryota</taxon>
        <taxon>Fungi</taxon>
        <taxon>Dikarya</taxon>
        <taxon>Ascomycota</taxon>
        <taxon>Pezizomycotina</taxon>
        <taxon>Sordariomycetes</taxon>
        <taxon>Sordariomycetidae</taxon>
        <taxon>Sordariales</taxon>
        <taxon>Podosporaceae</taxon>
        <taxon>Podospora</taxon>
    </lineage>
</organism>
<evidence type="ECO:0000256" key="2">
    <source>
        <dbReference type="SAM" id="Phobius"/>
    </source>
</evidence>
<evidence type="ECO:0000313" key="4">
    <source>
        <dbReference type="Proteomes" id="UP001302126"/>
    </source>
</evidence>
<feature type="compositionally biased region" description="Basic and acidic residues" evidence="1">
    <location>
        <begin position="295"/>
        <end position="310"/>
    </location>
</feature>
<dbReference type="AlphaFoldDB" id="A0AAN6WU77"/>
<keyword evidence="2" id="KW-1133">Transmembrane helix</keyword>
<keyword evidence="2" id="KW-0472">Membrane</keyword>
<feature type="region of interest" description="Disordered" evidence="1">
    <location>
        <begin position="262"/>
        <end position="320"/>
    </location>
</feature>
<feature type="compositionally biased region" description="Polar residues" evidence="1">
    <location>
        <begin position="194"/>
        <end position="227"/>
    </location>
</feature>
<keyword evidence="4" id="KW-1185">Reference proteome</keyword>
<feature type="compositionally biased region" description="Polar residues" evidence="1">
    <location>
        <begin position="311"/>
        <end position="320"/>
    </location>
</feature>
<gene>
    <name evidence="3" type="ORF">QBC35DRAFT_463588</name>
</gene>
<protein>
    <submittedName>
        <fullName evidence="3">Uncharacterized protein</fullName>
    </submittedName>
</protein>
<comment type="caution">
    <text evidence="3">The sequence shown here is derived from an EMBL/GenBank/DDBJ whole genome shotgun (WGS) entry which is preliminary data.</text>
</comment>
<proteinExistence type="predicted"/>
<reference evidence="3" key="2">
    <citation type="submission" date="2023-05" db="EMBL/GenBank/DDBJ databases">
        <authorList>
            <consortium name="Lawrence Berkeley National Laboratory"/>
            <person name="Steindorff A."/>
            <person name="Hensen N."/>
            <person name="Bonometti L."/>
            <person name="Westerberg I."/>
            <person name="Brannstrom I.O."/>
            <person name="Guillou S."/>
            <person name="Cros-Aarteil S."/>
            <person name="Calhoun S."/>
            <person name="Haridas S."/>
            <person name="Kuo A."/>
            <person name="Mondo S."/>
            <person name="Pangilinan J."/>
            <person name="Riley R."/>
            <person name="Labutti K."/>
            <person name="Andreopoulos B."/>
            <person name="Lipzen A."/>
            <person name="Chen C."/>
            <person name="Yanf M."/>
            <person name="Daum C."/>
            <person name="Ng V."/>
            <person name="Clum A."/>
            <person name="Ohm R."/>
            <person name="Martin F."/>
            <person name="Silar P."/>
            <person name="Natvig D."/>
            <person name="Lalanne C."/>
            <person name="Gautier V."/>
            <person name="Ament-Velasquez S.L."/>
            <person name="Kruys A."/>
            <person name="Hutchinson M.I."/>
            <person name="Powell A.J."/>
            <person name="Barry K."/>
            <person name="Miller A.N."/>
            <person name="Grigoriev I.V."/>
            <person name="Debuchy R."/>
            <person name="Gladieux P."/>
            <person name="Thoren M.H."/>
            <person name="Johannesson H."/>
        </authorList>
    </citation>
    <scope>NUCLEOTIDE SEQUENCE</scope>
    <source>
        <strain evidence="3">PSN309</strain>
    </source>
</reference>